<dbReference type="InterPro" id="IPR037225">
    <property type="entry name" value="Nuo51_FMN-bd_sf"/>
</dbReference>
<proteinExistence type="predicted"/>
<evidence type="ECO:0000313" key="6">
    <source>
        <dbReference type="Proteomes" id="UP000007845"/>
    </source>
</evidence>
<evidence type="ECO:0000259" key="4">
    <source>
        <dbReference type="PROSITE" id="PS51379"/>
    </source>
</evidence>
<keyword evidence="1" id="KW-0479">Metal-binding</keyword>
<dbReference type="InterPro" id="IPR017900">
    <property type="entry name" value="4Fe4S_Fe_S_CS"/>
</dbReference>
<dbReference type="InterPro" id="IPR010208">
    <property type="entry name" value="Ion_transpt_RnfC/RsxC"/>
</dbReference>
<dbReference type="PROSITE" id="PS00198">
    <property type="entry name" value="4FE4S_FER_1"/>
    <property type="match status" value="1"/>
</dbReference>
<sequence>MSDFNFSLLCGETGPLTTASRPDMLRLPMEGMTPVLAVGEQVLAGARVAVGNGPDKGDLHAPLAGTILELEPHSMLIEADAGGRTEPVSPCAEGGEPLRRWLKSMGVDVGLMYKAPTLIINAVPPEPGISVYEPLLRDYRKTLQLGLDTVQKVVEPGRMFLVAAKGNQSTAFANCTVVHVTPVYPNGLDPLVFKAVLKEEVLPGSRPDKATILSVKDLYAVGRVMETGRPVTETPMTIGGQNLLVRVGTPVGFLAVEAGARLQPGDRAVLGGPLRGLAAVNLEQGVDKDTSGLTLMRQDASLETTDNFCLGCGACERHCPARIMPGMISRCAEFKQFQRAEAYHIHSCMECGLCGYWCTARRPLLQYIRLAKYELALLAGAHAPTGPTDEELKERTGDSQC</sequence>
<dbReference type="KEGG" id="ddn:DND132_0685"/>
<dbReference type="HOGENOM" id="CLU_010808_6_0_7"/>
<dbReference type="SUPFAM" id="SSF46548">
    <property type="entry name" value="alpha-helical ferredoxin"/>
    <property type="match status" value="1"/>
</dbReference>
<dbReference type="GO" id="GO:0046872">
    <property type="term" value="F:metal ion binding"/>
    <property type="evidence" value="ECO:0007669"/>
    <property type="project" value="UniProtKB-KW"/>
</dbReference>
<dbReference type="AlphaFoldDB" id="F0JGN1"/>
<evidence type="ECO:0000256" key="1">
    <source>
        <dbReference type="ARBA" id="ARBA00022723"/>
    </source>
</evidence>
<protein>
    <submittedName>
        <fullName evidence="5">Electron transport complex protein RnfC, putative</fullName>
    </submittedName>
</protein>
<dbReference type="SUPFAM" id="SSF142019">
    <property type="entry name" value="Nqo1 FMN-binding domain-like"/>
    <property type="match status" value="1"/>
</dbReference>
<dbReference type="STRING" id="641491.DND132_0685"/>
<dbReference type="Proteomes" id="UP000007845">
    <property type="component" value="Chromosome"/>
</dbReference>
<evidence type="ECO:0000256" key="3">
    <source>
        <dbReference type="ARBA" id="ARBA00023014"/>
    </source>
</evidence>
<evidence type="ECO:0000313" key="5">
    <source>
        <dbReference type="EMBL" id="EGB13900.1"/>
    </source>
</evidence>
<feature type="domain" description="4Fe-4S ferredoxin-type" evidence="4">
    <location>
        <begin position="298"/>
        <end position="330"/>
    </location>
</feature>
<accession>F0JGN1</accession>
<dbReference type="PROSITE" id="PS51379">
    <property type="entry name" value="4FE4S_FER_2"/>
    <property type="match status" value="1"/>
</dbReference>
<keyword evidence="2" id="KW-0408">Iron</keyword>
<dbReference type="eggNOG" id="COG4656">
    <property type="taxonomic scope" value="Bacteria"/>
</dbReference>
<dbReference type="GO" id="GO:0016020">
    <property type="term" value="C:membrane"/>
    <property type="evidence" value="ECO:0007669"/>
    <property type="project" value="InterPro"/>
</dbReference>
<dbReference type="PANTHER" id="PTHR43034:SF2">
    <property type="entry name" value="ION-TRANSLOCATING OXIDOREDUCTASE COMPLEX SUBUNIT C"/>
    <property type="match status" value="1"/>
</dbReference>
<dbReference type="EMBL" id="CP003220">
    <property type="protein sequence ID" value="EGB13900.1"/>
    <property type="molecule type" value="Genomic_DNA"/>
</dbReference>
<dbReference type="Gene3D" id="3.30.70.20">
    <property type="match status" value="1"/>
</dbReference>
<dbReference type="OrthoDB" id="9767754at2"/>
<keyword evidence="6" id="KW-1185">Reference proteome</keyword>
<dbReference type="RefSeq" id="WP_014321328.1">
    <property type="nucleotide sequence ID" value="NC_016803.1"/>
</dbReference>
<keyword evidence="3" id="KW-0411">Iron-sulfur</keyword>
<dbReference type="GO" id="GO:0051539">
    <property type="term" value="F:4 iron, 4 sulfur cluster binding"/>
    <property type="evidence" value="ECO:0007669"/>
    <property type="project" value="InterPro"/>
</dbReference>
<dbReference type="PANTHER" id="PTHR43034">
    <property type="entry name" value="ION-TRANSLOCATING OXIDOREDUCTASE COMPLEX SUBUNIT C"/>
    <property type="match status" value="1"/>
</dbReference>
<gene>
    <name evidence="5" type="ORF">DND132_0685</name>
</gene>
<reference evidence="5 6" key="1">
    <citation type="journal article" date="2011" name="J. Bacteriol.">
        <title>Genome sequence of the mercury-methylating strain Desulfovibrio desulfuricans ND132.</title>
        <authorList>
            <person name="Brown S.D."/>
            <person name="Gilmour C.C."/>
            <person name="Kucken A.M."/>
            <person name="Wall J.D."/>
            <person name="Elias D.A."/>
            <person name="Brandt C.C."/>
            <person name="Podar M."/>
            <person name="Chertkov O."/>
            <person name="Held B."/>
            <person name="Bruce D.C."/>
            <person name="Detter J.C."/>
            <person name="Tapia R."/>
            <person name="Han C.S."/>
            <person name="Goodwin L.A."/>
            <person name="Cheng J.F."/>
            <person name="Pitluck S."/>
            <person name="Woyke T."/>
            <person name="Mikhailova N."/>
            <person name="Ivanova N.N."/>
            <person name="Han J."/>
            <person name="Lucas S."/>
            <person name="Lapidus A.L."/>
            <person name="Land M.L."/>
            <person name="Hauser L.J."/>
            <person name="Palumbo A.V."/>
        </authorList>
    </citation>
    <scope>NUCLEOTIDE SEQUENCE [LARGE SCALE GENOMIC DNA]</scope>
    <source>
        <strain evidence="5 6">ND132</strain>
    </source>
</reference>
<dbReference type="InterPro" id="IPR017896">
    <property type="entry name" value="4Fe4S_Fe-S-bd"/>
</dbReference>
<organism evidence="5 6">
    <name type="scientific">Pseudodesulfovibrio mercurii</name>
    <dbReference type="NCBI Taxonomy" id="641491"/>
    <lineage>
        <taxon>Bacteria</taxon>
        <taxon>Pseudomonadati</taxon>
        <taxon>Thermodesulfobacteriota</taxon>
        <taxon>Desulfovibrionia</taxon>
        <taxon>Desulfovibrionales</taxon>
        <taxon>Desulfovibrionaceae</taxon>
    </lineage>
</organism>
<dbReference type="GO" id="GO:0009055">
    <property type="term" value="F:electron transfer activity"/>
    <property type="evidence" value="ECO:0007669"/>
    <property type="project" value="InterPro"/>
</dbReference>
<evidence type="ECO:0000256" key="2">
    <source>
        <dbReference type="ARBA" id="ARBA00023004"/>
    </source>
</evidence>
<name>F0JGN1_9BACT</name>